<keyword evidence="2" id="KW-1185">Reference proteome</keyword>
<evidence type="ECO:0000313" key="1">
    <source>
        <dbReference type="EMBL" id="NNG35443.1"/>
    </source>
</evidence>
<reference evidence="1 2" key="1">
    <citation type="submission" date="2020-05" db="EMBL/GenBank/DDBJ databases">
        <title>Nakamurella sp. DB0629 isolated from air conditioner.</title>
        <authorList>
            <person name="Kim D.H."/>
            <person name="Kim D.-U."/>
        </authorList>
    </citation>
    <scope>NUCLEOTIDE SEQUENCE [LARGE SCALE GENOMIC DNA]</scope>
    <source>
        <strain evidence="1 2">DB0629</strain>
    </source>
</reference>
<protein>
    <submittedName>
        <fullName evidence="1">Uncharacterized protein</fullName>
    </submittedName>
</protein>
<dbReference type="RefSeq" id="WP_171199135.1">
    <property type="nucleotide sequence ID" value="NZ_JABEND010000003.1"/>
</dbReference>
<sequence>MTSGFFGGSGGSPGGGFGGFGRRGRPSVDLSAVQRAMDGAAQALIDLDTRQNYVDEAIRSLKDLRAPAAADLASGWTPVAQRSFEASAQYMDAVAQYPLTDAFGEPNAGLNVETARRAFTTAHRAMTDAANAVDSFYQRHRDQVESAKRTLALLPQRIGEAKQAATAATTRAAELGEKQPALLDYTSVSGAIDQLSGAMAVLNAAGAPSEQAAAAEQVTSAAAALDAAVQAAPELAGRVRSTLPSLRTRLDSLATRMHRLPEAQSTMWREFSQANSVDLNDHGRLADAELAAARSSFADAERLAGSGDAEGADRAIAATREHAGRADDLLEAVTDRLAALRAVKADRQSAIGPTRFAIRDAQRLVVARGLESEWASVLDAQAARVDRAVQAWDRPHPNYWAGLQELTSVREFVADIVDRIRTAAREG</sequence>
<name>A0A849A7I3_9ACTN</name>
<gene>
    <name evidence="1" type="ORF">HKD39_06910</name>
</gene>
<dbReference type="Proteomes" id="UP000562984">
    <property type="component" value="Unassembled WGS sequence"/>
</dbReference>
<proteinExistence type="predicted"/>
<evidence type="ECO:0000313" key="2">
    <source>
        <dbReference type="Proteomes" id="UP000562984"/>
    </source>
</evidence>
<organism evidence="1 2">
    <name type="scientific">Nakamurella aerolata</name>
    <dbReference type="NCBI Taxonomy" id="1656892"/>
    <lineage>
        <taxon>Bacteria</taxon>
        <taxon>Bacillati</taxon>
        <taxon>Actinomycetota</taxon>
        <taxon>Actinomycetes</taxon>
        <taxon>Nakamurellales</taxon>
        <taxon>Nakamurellaceae</taxon>
        <taxon>Nakamurella</taxon>
    </lineage>
</organism>
<dbReference type="AlphaFoldDB" id="A0A849A7I3"/>
<accession>A0A849A7I3</accession>
<dbReference type="EMBL" id="JABEND010000003">
    <property type="protein sequence ID" value="NNG35443.1"/>
    <property type="molecule type" value="Genomic_DNA"/>
</dbReference>
<comment type="caution">
    <text evidence="1">The sequence shown here is derived from an EMBL/GenBank/DDBJ whole genome shotgun (WGS) entry which is preliminary data.</text>
</comment>